<dbReference type="SUPFAM" id="SSF54862">
    <property type="entry name" value="4Fe-4S ferredoxins"/>
    <property type="match status" value="1"/>
</dbReference>
<accession>A0A9W6FX42</accession>
<evidence type="ECO:0000313" key="8">
    <source>
        <dbReference type="EMBL" id="GLI36491.1"/>
    </source>
</evidence>
<dbReference type="PROSITE" id="PS51379">
    <property type="entry name" value="4FE4S_FER_2"/>
    <property type="match status" value="2"/>
</dbReference>
<evidence type="ECO:0000259" key="7">
    <source>
        <dbReference type="PROSITE" id="PS51839"/>
    </source>
</evidence>
<dbReference type="PROSITE" id="PS51085">
    <property type="entry name" value="2FE2S_FER_2"/>
    <property type="match status" value="1"/>
</dbReference>
<dbReference type="Gene3D" id="3.30.70.20">
    <property type="match status" value="1"/>
</dbReference>
<keyword evidence="3" id="KW-0408">Iron</keyword>
<dbReference type="Pfam" id="PF13510">
    <property type="entry name" value="Fer2_4"/>
    <property type="match status" value="1"/>
</dbReference>
<dbReference type="Gene3D" id="3.10.20.740">
    <property type="match status" value="1"/>
</dbReference>
<evidence type="ECO:0000256" key="4">
    <source>
        <dbReference type="ARBA" id="ARBA00023014"/>
    </source>
</evidence>
<proteinExistence type="predicted"/>
<keyword evidence="9" id="KW-1185">Reference proteome</keyword>
<evidence type="ECO:0000256" key="1">
    <source>
        <dbReference type="ARBA" id="ARBA00022485"/>
    </source>
</evidence>
<reference evidence="8" key="1">
    <citation type="submission" date="2022-12" db="EMBL/GenBank/DDBJ databases">
        <title>Reference genome sequencing for broad-spectrum identification of bacterial and archaeal isolates by mass spectrometry.</title>
        <authorList>
            <person name="Sekiguchi Y."/>
            <person name="Tourlousse D.M."/>
        </authorList>
    </citation>
    <scope>NUCLEOTIDE SEQUENCE</scope>
    <source>
        <strain evidence="8">ASRB1</strain>
    </source>
</reference>
<dbReference type="InterPro" id="IPR017900">
    <property type="entry name" value="4Fe4S_Fe_S_CS"/>
</dbReference>
<dbReference type="InterPro" id="IPR036010">
    <property type="entry name" value="2Fe-2S_ferredoxin-like_sf"/>
</dbReference>
<keyword evidence="4" id="KW-0411">Iron-sulfur</keyword>
<dbReference type="Pfam" id="PF10588">
    <property type="entry name" value="NADH-G_4Fe-4S_3"/>
    <property type="match status" value="1"/>
</dbReference>
<dbReference type="Proteomes" id="UP001144372">
    <property type="component" value="Unassembled WGS sequence"/>
</dbReference>
<dbReference type="PROSITE" id="PS00198">
    <property type="entry name" value="4FE4S_FER_1"/>
    <property type="match status" value="1"/>
</dbReference>
<evidence type="ECO:0000256" key="3">
    <source>
        <dbReference type="ARBA" id="ARBA00023004"/>
    </source>
</evidence>
<feature type="domain" description="4Fe-4S ferredoxin-type" evidence="6">
    <location>
        <begin position="138"/>
        <end position="169"/>
    </location>
</feature>
<evidence type="ECO:0000313" key="9">
    <source>
        <dbReference type="Proteomes" id="UP001144372"/>
    </source>
</evidence>
<feature type="domain" description="4Fe-4S His(Cys)3-ligated-type" evidence="7">
    <location>
        <begin position="79"/>
        <end position="118"/>
    </location>
</feature>
<evidence type="ECO:0008006" key="10">
    <source>
        <dbReference type="Google" id="ProtNLM"/>
    </source>
</evidence>
<protein>
    <recommendedName>
        <fullName evidence="10">(2Fe-2S)-binding protein</fullName>
    </recommendedName>
</protein>
<keyword evidence="2" id="KW-0479">Metal-binding</keyword>
<dbReference type="InterPro" id="IPR019574">
    <property type="entry name" value="NADH_UbQ_OxRdtase_Gsu_4Fe4S-bd"/>
</dbReference>
<keyword evidence="1" id="KW-0004">4Fe-4S</keyword>
<dbReference type="GO" id="GO:0046872">
    <property type="term" value="F:metal ion binding"/>
    <property type="evidence" value="ECO:0007669"/>
    <property type="project" value="UniProtKB-KW"/>
</dbReference>
<dbReference type="PANTHER" id="PTHR24960">
    <property type="entry name" value="PHOTOSYSTEM I IRON-SULFUR CENTER-RELATED"/>
    <property type="match status" value="1"/>
</dbReference>
<organism evidence="8 9">
    <name type="scientific">Desulforhabdus amnigena</name>
    <dbReference type="NCBI Taxonomy" id="40218"/>
    <lineage>
        <taxon>Bacteria</taxon>
        <taxon>Pseudomonadati</taxon>
        <taxon>Thermodesulfobacteriota</taxon>
        <taxon>Syntrophobacteria</taxon>
        <taxon>Syntrophobacterales</taxon>
        <taxon>Syntrophobacteraceae</taxon>
        <taxon>Desulforhabdus</taxon>
    </lineage>
</organism>
<dbReference type="SUPFAM" id="SSF54292">
    <property type="entry name" value="2Fe-2S ferredoxin-like"/>
    <property type="match status" value="1"/>
</dbReference>
<name>A0A9W6FX42_9BACT</name>
<dbReference type="InterPro" id="IPR017896">
    <property type="entry name" value="4Fe4S_Fe-S-bd"/>
</dbReference>
<evidence type="ECO:0000259" key="5">
    <source>
        <dbReference type="PROSITE" id="PS51085"/>
    </source>
</evidence>
<dbReference type="GO" id="GO:0016491">
    <property type="term" value="F:oxidoreductase activity"/>
    <property type="evidence" value="ECO:0007669"/>
    <property type="project" value="InterPro"/>
</dbReference>
<dbReference type="GO" id="GO:0051539">
    <property type="term" value="F:4 iron, 4 sulfur cluster binding"/>
    <property type="evidence" value="ECO:0007669"/>
    <property type="project" value="UniProtKB-KW"/>
</dbReference>
<dbReference type="RefSeq" id="WP_281796997.1">
    <property type="nucleotide sequence ID" value="NZ_BSDR01000001.1"/>
</dbReference>
<comment type="caution">
    <text evidence="8">The sequence shown here is derived from an EMBL/GenBank/DDBJ whole genome shotgun (WGS) entry which is preliminary data.</text>
</comment>
<dbReference type="InterPro" id="IPR001041">
    <property type="entry name" value="2Fe-2S_ferredoxin-type"/>
</dbReference>
<feature type="domain" description="2Fe-2S ferredoxin-type" evidence="5">
    <location>
        <begin position="1"/>
        <end position="79"/>
    </location>
</feature>
<dbReference type="EMBL" id="BSDR01000001">
    <property type="protein sequence ID" value="GLI36491.1"/>
    <property type="molecule type" value="Genomic_DNA"/>
</dbReference>
<dbReference type="PANTHER" id="PTHR24960:SF84">
    <property type="entry name" value="HYDROGENASE SUBUNIT"/>
    <property type="match status" value="1"/>
</dbReference>
<sequence>MIKITVDGKQIEAQEGTSLLQACLDNDIFIPNLCYMKEMEHPPTSCRMCFVQIEGESKPVTSCNRKVQEGMVVRTDTEQVRQLQQNVFQLLFSAHHMDCKNCLSRKTCQLQKIAKFLGIRLKAKKPEELGRDLTVQPTHPCFDLLPARCILCHKCLYVCKEKGYSILKAVKNGINTFITYCGEEQDPAKLPCPTCGACVEICPVSAIVPKKEAPKEAAAGA</sequence>
<dbReference type="InterPro" id="IPR050157">
    <property type="entry name" value="PSI_iron-sulfur_center"/>
</dbReference>
<evidence type="ECO:0000259" key="6">
    <source>
        <dbReference type="PROSITE" id="PS51379"/>
    </source>
</evidence>
<feature type="domain" description="4Fe-4S ferredoxin-type" evidence="6">
    <location>
        <begin position="181"/>
        <end position="212"/>
    </location>
</feature>
<gene>
    <name evidence="8" type="ORF">DAMNIGENAA_39240</name>
</gene>
<evidence type="ECO:0000256" key="2">
    <source>
        <dbReference type="ARBA" id="ARBA00022723"/>
    </source>
</evidence>
<dbReference type="CDD" id="cd00207">
    <property type="entry name" value="fer2"/>
    <property type="match status" value="1"/>
</dbReference>
<dbReference type="AlphaFoldDB" id="A0A9W6FX42"/>
<dbReference type="PROSITE" id="PS51839">
    <property type="entry name" value="4FE4S_HC3"/>
    <property type="match status" value="1"/>
</dbReference>